<evidence type="ECO:0000256" key="1">
    <source>
        <dbReference type="ARBA" id="ARBA00022801"/>
    </source>
</evidence>
<dbReference type="SMART" id="SM01110">
    <property type="entry name" value="Cutinase"/>
    <property type="match status" value="1"/>
</dbReference>
<dbReference type="PANTHER" id="PTHR33630">
    <property type="entry name" value="CUTINASE RV1984C-RELATED-RELATED"/>
    <property type="match status" value="1"/>
</dbReference>
<proteinExistence type="predicted"/>
<feature type="signal peptide" evidence="3">
    <location>
        <begin position="1"/>
        <end position="22"/>
    </location>
</feature>
<dbReference type="Pfam" id="PF01083">
    <property type="entry name" value="Cutinase"/>
    <property type="match status" value="1"/>
</dbReference>
<name>A0A8X7MUW7_9BASI</name>
<dbReference type="GO" id="GO:0052689">
    <property type="term" value="F:carboxylic ester hydrolase activity"/>
    <property type="evidence" value="ECO:0007669"/>
    <property type="project" value="UniProtKB-ARBA"/>
</dbReference>
<dbReference type="SUPFAM" id="SSF53474">
    <property type="entry name" value="alpha/beta-Hydrolases"/>
    <property type="match status" value="1"/>
</dbReference>
<reference evidence="4" key="1">
    <citation type="submission" date="2016-04" db="EMBL/GenBank/DDBJ databases">
        <authorList>
            <person name="Nguyen H.D."/>
            <person name="Samba Siva P."/>
            <person name="Cullis J."/>
            <person name="Levesque C.A."/>
            <person name="Hambleton S."/>
        </authorList>
    </citation>
    <scope>NUCLEOTIDE SEQUENCE</scope>
    <source>
        <strain evidence="4">DAOMC 236426</strain>
    </source>
</reference>
<evidence type="ECO:0000313" key="4">
    <source>
        <dbReference type="EMBL" id="KAE8248241.1"/>
    </source>
</evidence>
<dbReference type="EMBL" id="LWDE02000373">
    <property type="protein sequence ID" value="KAE8248241.1"/>
    <property type="molecule type" value="Genomic_DNA"/>
</dbReference>
<reference evidence="4" key="2">
    <citation type="journal article" date="2019" name="IMA Fungus">
        <title>Genome sequencing and comparison of five Tilletia species to identify candidate genes for the detection of regulated species infecting wheat.</title>
        <authorList>
            <person name="Nguyen H.D.T."/>
            <person name="Sultana T."/>
            <person name="Kesanakurti P."/>
            <person name="Hambleton S."/>
        </authorList>
    </citation>
    <scope>NUCLEOTIDE SEQUENCE</scope>
    <source>
        <strain evidence="4">DAOMC 236426</strain>
    </source>
</reference>
<accession>A0A8X7MUW7</accession>
<keyword evidence="3" id="KW-0732">Signal</keyword>
<sequence>MMLASSTAFLTFALSLLNVAEAASVNKHAELNSAAGCHDYVIIDSRATTEAQGPSVASKGMIQKTLNALPGGTSAQTVYPASFQFQDSAGVGAAWVHNYLKQGIASCPKQKYALVGYGQGAAVTWKALANVGTDDPLHDAIKAIVLLGDPYHLPHLPGNIDDREGKSTDGAQGFGVKEVGFPGSEKITPWAKDGKVLNICALGDQVCQYSKSSSEDFGPHKVYKSSAQVQDAGAKFLTQKLGGKAGKGAE</sequence>
<evidence type="ECO:0008006" key="6">
    <source>
        <dbReference type="Google" id="ProtNLM"/>
    </source>
</evidence>
<dbReference type="Proteomes" id="UP000077684">
    <property type="component" value="Unassembled WGS sequence"/>
</dbReference>
<dbReference type="PANTHER" id="PTHR33630:SF9">
    <property type="entry name" value="CUTINASE 4"/>
    <property type="match status" value="1"/>
</dbReference>
<comment type="caution">
    <text evidence="4">The sequence shown here is derived from an EMBL/GenBank/DDBJ whole genome shotgun (WGS) entry which is preliminary data.</text>
</comment>
<evidence type="ECO:0000256" key="2">
    <source>
        <dbReference type="ARBA" id="ARBA00023157"/>
    </source>
</evidence>
<evidence type="ECO:0000313" key="5">
    <source>
        <dbReference type="Proteomes" id="UP000077684"/>
    </source>
</evidence>
<keyword evidence="5" id="KW-1185">Reference proteome</keyword>
<organism evidence="4 5">
    <name type="scientific">Tilletia controversa</name>
    <name type="common">dwarf bunt fungus</name>
    <dbReference type="NCBI Taxonomy" id="13291"/>
    <lineage>
        <taxon>Eukaryota</taxon>
        <taxon>Fungi</taxon>
        <taxon>Dikarya</taxon>
        <taxon>Basidiomycota</taxon>
        <taxon>Ustilaginomycotina</taxon>
        <taxon>Exobasidiomycetes</taxon>
        <taxon>Tilletiales</taxon>
        <taxon>Tilletiaceae</taxon>
        <taxon>Tilletia</taxon>
    </lineage>
</organism>
<dbReference type="Gene3D" id="3.40.50.1820">
    <property type="entry name" value="alpha/beta hydrolase"/>
    <property type="match status" value="1"/>
</dbReference>
<dbReference type="InterPro" id="IPR000675">
    <property type="entry name" value="Cutinase/axe"/>
</dbReference>
<dbReference type="AlphaFoldDB" id="A0A8X7MUW7"/>
<keyword evidence="1" id="KW-0378">Hydrolase</keyword>
<evidence type="ECO:0000256" key="3">
    <source>
        <dbReference type="SAM" id="SignalP"/>
    </source>
</evidence>
<dbReference type="InterPro" id="IPR029058">
    <property type="entry name" value="AB_hydrolase_fold"/>
</dbReference>
<feature type="chain" id="PRO_5036493297" description="Cutinase" evidence="3">
    <location>
        <begin position="23"/>
        <end position="250"/>
    </location>
</feature>
<gene>
    <name evidence="4" type="ORF">A4X06_0g3857</name>
</gene>
<protein>
    <recommendedName>
        <fullName evidence="6">Cutinase</fullName>
    </recommendedName>
</protein>
<keyword evidence="2" id="KW-1015">Disulfide bond</keyword>